<dbReference type="Proteomes" id="UP000183788">
    <property type="component" value="Unassembled WGS sequence"/>
</dbReference>
<evidence type="ECO:0000313" key="3">
    <source>
        <dbReference type="Proteomes" id="UP000183788"/>
    </source>
</evidence>
<dbReference type="AlphaFoldDB" id="A0A1K1SPH4"/>
<sequence>MIKSTAYNGVVTCCGNVAAVELNTSIFPFILRGVKLAGIDSVLPATGVKEGIWKLLAGDWKPLHLKEMVKIIGLDELPQALQTIQAGRAKGRFVVKHA</sequence>
<dbReference type="EMBL" id="CP140154">
    <property type="protein sequence ID" value="WQG89941.1"/>
    <property type="molecule type" value="Genomic_DNA"/>
</dbReference>
<evidence type="ECO:0000313" key="4">
    <source>
        <dbReference type="Proteomes" id="UP001326715"/>
    </source>
</evidence>
<proteinExistence type="predicted"/>
<accession>A0A1K1SPH4</accession>
<dbReference type="Gene3D" id="3.90.180.10">
    <property type="entry name" value="Medium-chain alcohol dehydrogenases, catalytic domain"/>
    <property type="match status" value="1"/>
</dbReference>
<dbReference type="Proteomes" id="UP001326715">
    <property type="component" value="Chromosome"/>
</dbReference>
<dbReference type="SUPFAM" id="SSF51735">
    <property type="entry name" value="NAD(P)-binding Rossmann-fold domains"/>
    <property type="match status" value="1"/>
</dbReference>
<dbReference type="Gene3D" id="3.40.50.720">
    <property type="entry name" value="NAD(P)-binding Rossmann-like Domain"/>
    <property type="match status" value="1"/>
</dbReference>
<keyword evidence="4" id="KW-1185">Reference proteome</keyword>
<name>A0A1K1SPH4_9BACT</name>
<organism evidence="1 3">
    <name type="scientific">Chitinophaga sancti</name>
    <dbReference type="NCBI Taxonomy" id="1004"/>
    <lineage>
        <taxon>Bacteria</taxon>
        <taxon>Pseudomonadati</taxon>
        <taxon>Bacteroidota</taxon>
        <taxon>Chitinophagia</taxon>
        <taxon>Chitinophagales</taxon>
        <taxon>Chitinophagaceae</taxon>
        <taxon>Chitinophaga</taxon>
    </lineage>
</organism>
<reference evidence="1 3" key="1">
    <citation type="submission" date="2016-11" db="EMBL/GenBank/DDBJ databases">
        <authorList>
            <person name="Jaros S."/>
            <person name="Januszkiewicz K."/>
            <person name="Wedrychowicz H."/>
        </authorList>
    </citation>
    <scope>NUCLEOTIDE SEQUENCE [LARGE SCALE GENOMIC DNA]</scope>
    <source>
        <strain evidence="1 3">DSM 784</strain>
    </source>
</reference>
<dbReference type="OrthoDB" id="9805663at2"/>
<protein>
    <recommendedName>
        <fullName evidence="5">Zinc-binding dehydrogenase</fullName>
    </recommendedName>
</protein>
<dbReference type="InterPro" id="IPR036291">
    <property type="entry name" value="NAD(P)-bd_dom_sf"/>
</dbReference>
<evidence type="ECO:0000313" key="1">
    <source>
        <dbReference type="EMBL" id="SFW86312.1"/>
    </source>
</evidence>
<evidence type="ECO:0000313" key="2">
    <source>
        <dbReference type="EMBL" id="WQG89941.1"/>
    </source>
</evidence>
<evidence type="ECO:0008006" key="5">
    <source>
        <dbReference type="Google" id="ProtNLM"/>
    </source>
</evidence>
<reference evidence="2 4" key="2">
    <citation type="submission" date="2023-11" db="EMBL/GenBank/DDBJ databases">
        <title>MicrobeMod: A computational toolkit for identifying prokaryotic methylation and restriction-modification with nanopore sequencing.</title>
        <authorList>
            <person name="Crits-Christoph A."/>
            <person name="Kang S.C."/>
            <person name="Lee H."/>
            <person name="Ostrov N."/>
        </authorList>
    </citation>
    <scope>NUCLEOTIDE SEQUENCE [LARGE SCALE GENOMIC DNA]</scope>
    <source>
        <strain evidence="2 4">ATCC 23090</strain>
    </source>
</reference>
<dbReference type="STRING" id="1004.SAMN05661012_05885"/>
<dbReference type="RefSeq" id="WP_072365300.1">
    <property type="nucleotide sequence ID" value="NZ_CP139972.1"/>
</dbReference>
<gene>
    <name evidence="1" type="ORF">SAMN05661012_05885</name>
    <name evidence="2" type="ORF">SR876_00415</name>
</gene>
<dbReference type="EMBL" id="FPIZ01000028">
    <property type="protein sequence ID" value="SFW86312.1"/>
    <property type="molecule type" value="Genomic_DNA"/>
</dbReference>